<keyword evidence="2" id="KW-0238">DNA-binding</keyword>
<proteinExistence type="predicted"/>
<gene>
    <name evidence="5" type="ORF">GCM10025781_16320</name>
</gene>
<dbReference type="PANTHER" id="PTHR43537">
    <property type="entry name" value="TRANSCRIPTIONAL REGULATOR, GNTR FAMILY"/>
    <property type="match status" value="1"/>
</dbReference>
<dbReference type="Gene3D" id="1.20.120.530">
    <property type="entry name" value="GntR ligand-binding domain-like"/>
    <property type="match status" value="1"/>
</dbReference>
<dbReference type="RefSeq" id="WP_425559510.1">
    <property type="nucleotide sequence ID" value="NZ_BAABLN010000023.1"/>
</dbReference>
<reference evidence="6" key="1">
    <citation type="journal article" date="2019" name="Int. J. Syst. Evol. Microbiol.">
        <title>The Global Catalogue of Microorganisms (GCM) 10K type strain sequencing project: providing services to taxonomists for standard genome sequencing and annotation.</title>
        <authorList>
            <consortium name="The Broad Institute Genomics Platform"/>
            <consortium name="The Broad Institute Genome Sequencing Center for Infectious Disease"/>
            <person name="Wu L."/>
            <person name="Ma J."/>
        </authorList>
    </citation>
    <scope>NUCLEOTIDE SEQUENCE [LARGE SCALE GENOMIC DNA]</scope>
    <source>
        <strain evidence="6">JCM 18958</strain>
    </source>
</reference>
<feature type="domain" description="HTH gntR-type" evidence="4">
    <location>
        <begin position="16"/>
        <end position="83"/>
    </location>
</feature>
<dbReference type="EMBL" id="BAABLN010000023">
    <property type="protein sequence ID" value="GAA4698894.1"/>
    <property type="molecule type" value="Genomic_DNA"/>
</dbReference>
<keyword evidence="6" id="KW-1185">Reference proteome</keyword>
<dbReference type="Pfam" id="PF07729">
    <property type="entry name" value="FCD"/>
    <property type="match status" value="1"/>
</dbReference>
<dbReference type="InterPro" id="IPR000524">
    <property type="entry name" value="Tscrpt_reg_HTH_GntR"/>
</dbReference>
<dbReference type="SMART" id="SM00345">
    <property type="entry name" value="HTH_GNTR"/>
    <property type="match status" value="1"/>
</dbReference>
<evidence type="ECO:0000259" key="4">
    <source>
        <dbReference type="PROSITE" id="PS50949"/>
    </source>
</evidence>
<dbReference type="InterPro" id="IPR008920">
    <property type="entry name" value="TF_FadR/GntR_C"/>
</dbReference>
<evidence type="ECO:0000313" key="6">
    <source>
        <dbReference type="Proteomes" id="UP001501446"/>
    </source>
</evidence>
<sequence length="227" mass="25217">MDVSIIGAEQSTPQRTSLADTAYEALRQQLLTLDIRPGDPLNDAALAEGLGMGRTPVREALKRLEADKLVVSYPKRGTFATRVEITDLVYVSEIRMQLEPMAASRAARVASAATRSELASLQEQLRNFDIEHASVTDILTCDSMVHRAVYRAAGNPYLEDTLIRYNNLATRIWCMVIDRLPRLAEHVQEHIQLLQEIIDGHEDQASALARHHVEGFEAAVRSALFAA</sequence>
<dbReference type="InterPro" id="IPR036390">
    <property type="entry name" value="WH_DNA-bd_sf"/>
</dbReference>
<accession>A0ABP8X183</accession>
<keyword evidence="3" id="KW-0804">Transcription</keyword>
<organism evidence="5 6">
    <name type="scientific">Kocuria gwangalliensis</name>
    <dbReference type="NCBI Taxonomy" id="501592"/>
    <lineage>
        <taxon>Bacteria</taxon>
        <taxon>Bacillati</taxon>
        <taxon>Actinomycetota</taxon>
        <taxon>Actinomycetes</taxon>
        <taxon>Micrococcales</taxon>
        <taxon>Micrococcaceae</taxon>
        <taxon>Kocuria</taxon>
    </lineage>
</organism>
<dbReference type="PANTHER" id="PTHR43537:SF45">
    <property type="entry name" value="GNTR FAMILY REGULATORY PROTEIN"/>
    <property type="match status" value="1"/>
</dbReference>
<name>A0ABP8X183_9MICC</name>
<dbReference type="InterPro" id="IPR036388">
    <property type="entry name" value="WH-like_DNA-bd_sf"/>
</dbReference>
<evidence type="ECO:0000256" key="3">
    <source>
        <dbReference type="ARBA" id="ARBA00023163"/>
    </source>
</evidence>
<dbReference type="SUPFAM" id="SSF46785">
    <property type="entry name" value="Winged helix' DNA-binding domain"/>
    <property type="match status" value="1"/>
</dbReference>
<evidence type="ECO:0000256" key="1">
    <source>
        <dbReference type="ARBA" id="ARBA00023015"/>
    </source>
</evidence>
<dbReference type="InterPro" id="IPR011711">
    <property type="entry name" value="GntR_C"/>
</dbReference>
<dbReference type="PROSITE" id="PS50949">
    <property type="entry name" value="HTH_GNTR"/>
    <property type="match status" value="1"/>
</dbReference>
<keyword evidence="1" id="KW-0805">Transcription regulation</keyword>
<dbReference type="Gene3D" id="1.10.10.10">
    <property type="entry name" value="Winged helix-like DNA-binding domain superfamily/Winged helix DNA-binding domain"/>
    <property type="match status" value="1"/>
</dbReference>
<evidence type="ECO:0000256" key="2">
    <source>
        <dbReference type="ARBA" id="ARBA00023125"/>
    </source>
</evidence>
<protein>
    <submittedName>
        <fullName evidence="5">GntR family transcriptional regulator</fullName>
    </submittedName>
</protein>
<dbReference type="SUPFAM" id="SSF48008">
    <property type="entry name" value="GntR ligand-binding domain-like"/>
    <property type="match status" value="1"/>
</dbReference>
<dbReference type="CDD" id="cd07377">
    <property type="entry name" value="WHTH_GntR"/>
    <property type="match status" value="1"/>
</dbReference>
<dbReference type="Proteomes" id="UP001501446">
    <property type="component" value="Unassembled WGS sequence"/>
</dbReference>
<dbReference type="SMART" id="SM00895">
    <property type="entry name" value="FCD"/>
    <property type="match status" value="1"/>
</dbReference>
<evidence type="ECO:0000313" key="5">
    <source>
        <dbReference type="EMBL" id="GAA4698894.1"/>
    </source>
</evidence>
<comment type="caution">
    <text evidence="5">The sequence shown here is derived from an EMBL/GenBank/DDBJ whole genome shotgun (WGS) entry which is preliminary data.</text>
</comment>
<dbReference type="Pfam" id="PF00392">
    <property type="entry name" value="GntR"/>
    <property type="match status" value="1"/>
</dbReference>